<dbReference type="Pfam" id="PF13850">
    <property type="entry name" value="ERGIC_N"/>
    <property type="match status" value="1"/>
</dbReference>
<feature type="domain" description="Endoplasmic reticulum vesicle transporter N-terminal" evidence="8">
    <location>
        <begin position="1"/>
        <end position="59"/>
    </location>
</feature>
<comment type="subcellular location">
    <subcellularLocation>
        <location evidence="1">Membrane</location>
        <topology evidence="1">Multi-pass membrane protein</topology>
    </subcellularLocation>
</comment>
<dbReference type="GO" id="GO:0000139">
    <property type="term" value="C:Golgi membrane"/>
    <property type="evidence" value="ECO:0007669"/>
    <property type="project" value="TreeGrafter"/>
</dbReference>
<sequence length="352" mass="39963">MVLLFFNETSRFVLSDVHPSLFVDDSADPLQVNLDIDFLALPCAFISVNAMDKTGGHQLNIHHNVYTTRIDKTGNPLNPQEKEEIGEDKYSQDIYLGDSATDIKCGSCYGAETEQVPCCNSCDEIQEAYRKKGWAFVNLNNYEQCVKEDYMGKLLAQRDEGCRVHGMLQVQRVGGHVNIVPGKFILQNSRFVVDSNLYQFDGDFNLTHRINHFSFGIEYPGRKNPLDGMKKIWVDEDGSPMYEYYTQVVSTIYEDKTGIINTNQYSVTEYMEVLRRDNFGGFVGRGVPGLFFMYELSPISIDYVFHQKSFLHFLTNLCAIIGGVFTVATLIDTFIFKGLNTLQKKIELGKQG</sequence>
<proteinExistence type="inferred from homology"/>
<dbReference type="InterPro" id="IPR045888">
    <property type="entry name" value="Erv"/>
</dbReference>
<dbReference type="GO" id="GO:0006890">
    <property type="term" value="P:retrograde vesicle-mediated transport, Golgi to endoplasmic reticulum"/>
    <property type="evidence" value="ECO:0007669"/>
    <property type="project" value="TreeGrafter"/>
</dbReference>
<evidence type="ECO:0000313" key="9">
    <source>
        <dbReference type="EMBL" id="NDV32676.1"/>
    </source>
</evidence>
<dbReference type="Pfam" id="PF07970">
    <property type="entry name" value="COPIIcoated_ERV"/>
    <property type="match status" value="1"/>
</dbReference>
<dbReference type="PANTHER" id="PTHR10984:SF25">
    <property type="entry name" value="ENDOPLASMIC RETICULUM-GOLGI INTERMEDIATE COMPARTMENT PROTEIN 3"/>
    <property type="match status" value="1"/>
</dbReference>
<reference evidence="9" key="1">
    <citation type="journal article" date="2020" name="J. Eukaryot. Microbiol.">
        <title>De novo Sequencing, Assembly and Annotation of the Transcriptome for the Free-Living Testate Amoeba Arcella intermedia.</title>
        <authorList>
            <person name="Ribeiro G.M."/>
            <person name="Porfirio-Sousa A.L."/>
            <person name="Maurer-Alcala X.X."/>
            <person name="Katz L.A."/>
            <person name="Lahr D.J.G."/>
        </authorList>
    </citation>
    <scope>NUCLEOTIDE SEQUENCE</scope>
</reference>
<evidence type="ECO:0000259" key="8">
    <source>
        <dbReference type="Pfam" id="PF13850"/>
    </source>
</evidence>
<evidence type="ECO:0000256" key="6">
    <source>
        <dbReference type="SAM" id="Phobius"/>
    </source>
</evidence>
<evidence type="ECO:0000259" key="7">
    <source>
        <dbReference type="Pfam" id="PF07970"/>
    </source>
</evidence>
<name>A0A6B2L6T7_9EUKA</name>
<keyword evidence="5 6" id="KW-0472">Membrane</keyword>
<evidence type="ECO:0008006" key="10">
    <source>
        <dbReference type="Google" id="ProtNLM"/>
    </source>
</evidence>
<accession>A0A6B2L6T7</accession>
<dbReference type="GO" id="GO:0030134">
    <property type="term" value="C:COPII-coated ER to Golgi transport vesicle"/>
    <property type="evidence" value="ECO:0007669"/>
    <property type="project" value="TreeGrafter"/>
</dbReference>
<dbReference type="InterPro" id="IPR039542">
    <property type="entry name" value="Erv_N"/>
</dbReference>
<evidence type="ECO:0000256" key="5">
    <source>
        <dbReference type="ARBA" id="ARBA00023136"/>
    </source>
</evidence>
<organism evidence="9">
    <name type="scientific">Arcella intermedia</name>
    <dbReference type="NCBI Taxonomy" id="1963864"/>
    <lineage>
        <taxon>Eukaryota</taxon>
        <taxon>Amoebozoa</taxon>
        <taxon>Tubulinea</taxon>
        <taxon>Elardia</taxon>
        <taxon>Arcellinida</taxon>
        <taxon>Sphaerothecina</taxon>
        <taxon>Arcellidae</taxon>
        <taxon>Arcella</taxon>
    </lineage>
</organism>
<evidence type="ECO:0000256" key="2">
    <source>
        <dbReference type="ARBA" id="ARBA00005648"/>
    </source>
</evidence>
<dbReference type="AlphaFoldDB" id="A0A6B2L6T7"/>
<feature type="transmembrane region" description="Helical" evidence="6">
    <location>
        <begin position="310"/>
        <end position="336"/>
    </location>
</feature>
<comment type="similarity">
    <text evidence="2">Belongs to the ERGIC family.</text>
</comment>
<keyword evidence="3 6" id="KW-0812">Transmembrane</keyword>
<feature type="domain" description="Endoplasmic reticulum vesicle transporter C-terminal" evidence="7">
    <location>
        <begin position="108"/>
        <end position="332"/>
    </location>
</feature>
<protein>
    <recommendedName>
        <fullName evidence="10">Endoplasmic reticulum vesicle transporter C-terminal domain-containing protein</fullName>
    </recommendedName>
</protein>
<dbReference type="InterPro" id="IPR012936">
    <property type="entry name" value="Erv_C"/>
</dbReference>
<evidence type="ECO:0000256" key="3">
    <source>
        <dbReference type="ARBA" id="ARBA00022692"/>
    </source>
</evidence>
<keyword evidence="4 6" id="KW-1133">Transmembrane helix</keyword>
<evidence type="ECO:0000256" key="1">
    <source>
        <dbReference type="ARBA" id="ARBA00004141"/>
    </source>
</evidence>
<dbReference type="GO" id="GO:0005789">
    <property type="term" value="C:endoplasmic reticulum membrane"/>
    <property type="evidence" value="ECO:0007669"/>
    <property type="project" value="TreeGrafter"/>
</dbReference>
<dbReference type="EMBL" id="GIBP01003707">
    <property type="protein sequence ID" value="NDV32676.1"/>
    <property type="molecule type" value="Transcribed_RNA"/>
</dbReference>
<dbReference type="GO" id="GO:0006888">
    <property type="term" value="P:endoplasmic reticulum to Golgi vesicle-mediated transport"/>
    <property type="evidence" value="ECO:0007669"/>
    <property type="project" value="TreeGrafter"/>
</dbReference>
<dbReference type="PANTHER" id="PTHR10984">
    <property type="entry name" value="ENDOPLASMIC RETICULUM-GOLGI INTERMEDIATE COMPARTMENT PROTEIN"/>
    <property type="match status" value="1"/>
</dbReference>
<evidence type="ECO:0000256" key="4">
    <source>
        <dbReference type="ARBA" id="ARBA00022989"/>
    </source>
</evidence>